<dbReference type="AlphaFoldDB" id="A0A251Y8R8"/>
<dbReference type="InterPro" id="IPR009057">
    <property type="entry name" value="Homeodomain-like_sf"/>
</dbReference>
<comment type="caution">
    <text evidence="6">The sequence shown here is derived from an EMBL/GenBank/DDBJ whole genome shotgun (WGS) entry which is preliminary data.</text>
</comment>
<organism evidence="6 7">
    <name type="scientific">Clavibacter michiganensis</name>
    <dbReference type="NCBI Taxonomy" id="28447"/>
    <lineage>
        <taxon>Bacteria</taxon>
        <taxon>Bacillati</taxon>
        <taxon>Actinomycetota</taxon>
        <taxon>Actinomycetes</taxon>
        <taxon>Micrococcales</taxon>
        <taxon>Microbacteriaceae</taxon>
        <taxon>Clavibacter</taxon>
    </lineage>
</organism>
<proteinExistence type="predicted"/>
<keyword evidence="2 4" id="KW-0238">DNA-binding</keyword>
<protein>
    <submittedName>
        <fullName evidence="6">Bacterial regulatory protein, tetR family</fullName>
    </submittedName>
</protein>
<evidence type="ECO:0000256" key="4">
    <source>
        <dbReference type="PROSITE-ProRule" id="PRU00335"/>
    </source>
</evidence>
<dbReference type="Pfam" id="PF00440">
    <property type="entry name" value="TetR_N"/>
    <property type="match status" value="1"/>
</dbReference>
<reference evidence="6 7" key="1">
    <citation type="submission" date="2016-08" db="EMBL/GenBank/DDBJ databases">
        <title>Genome sequence of Clavibacter michiganensis spp strain CFBP7494.</title>
        <authorList>
            <person name="Thapa S.P."/>
            <person name="Coaker G."/>
            <person name="Jacques M.-A."/>
        </authorList>
    </citation>
    <scope>NUCLEOTIDE SEQUENCE [LARGE SCALE GENOMIC DNA]</scope>
    <source>
        <strain evidence="6">CFBP7494</strain>
    </source>
</reference>
<evidence type="ECO:0000259" key="5">
    <source>
        <dbReference type="PROSITE" id="PS50977"/>
    </source>
</evidence>
<dbReference type="Proteomes" id="UP000194837">
    <property type="component" value="Unassembled WGS sequence"/>
</dbReference>
<evidence type="ECO:0000256" key="2">
    <source>
        <dbReference type="ARBA" id="ARBA00023125"/>
    </source>
</evidence>
<dbReference type="InterPro" id="IPR001647">
    <property type="entry name" value="HTH_TetR"/>
</dbReference>
<gene>
    <name evidence="6" type="ORF">BFL34_01472</name>
</gene>
<keyword evidence="3" id="KW-0804">Transcription</keyword>
<dbReference type="PANTHER" id="PTHR30055">
    <property type="entry name" value="HTH-TYPE TRANSCRIPTIONAL REGULATOR RUTR"/>
    <property type="match status" value="1"/>
</dbReference>
<sequence>MAEPTPTPGRRERAKREKLDRITAAAGELFARHGVDEVTTQQVAERADIGTGTLFLYARTKAELLLLVQNAHYRTALEQGTRDAAAAKGLLDALLALLEPIVACNRQHVGNGRTYLREMLFGDPAEQHHAEAIAISGETERAVAAIVAERAGVDEAAAASLAHVVSAVAFLTMASSADPGTSVAEVVAAVRAQLEAVLPG</sequence>
<evidence type="ECO:0000256" key="1">
    <source>
        <dbReference type="ARBA" id="ARBA00023015"/>
    </source>
</evidence>
<dbReference type="PANTHER" id="PTHR30055:SF238">
    <property type="entry name" value="MYCOFACTOCIN BIOSYNTHESIS TRANSCRIPTIONAL REGULATOR MFTR-RELATED"/>
    <property type="match status" value="1"/>
</dbReference>
<dbReference type="Gene3D" id="1.10.357.10">
    <property type="entry name" value="Tetracycline Repressor, domain 2"/>
    <property type="match status" value="1"/>
</dbReference>
<dbReference type="SUPFAM" id="SSF46689">
    <property type="entry name" value="Homeodomain-like"/>
    <property type="match status" value="1"/>
</dbReference>
<dbReference type="PROSITE" id="PS50977">
    <property type="entry name" value="HTH_TETR_2"/>
    <property type="match status" value="1"/>
</dbReference>
<dbReference type="InterPro" id="IPR050109">
    <property type="entry name" value="HTH-type_TetR-like_transc_reg"/>
</dbReference>
<dbReference type="GO" id="GO:0000976">
    <property type="term" value="F:transcription cis-regulatory region binding"/>
    <property type="evidence" value="ECO:0007669"/>
    <property type="project" value="TreeGrafter"/>
</dbReference>
<evidence type="ECO:0000313" key="6">
    <source>
        <dbReference type="EMBL" id="OUE20654.1"/>
    </source>
</evidence>
<evidence type="ECO:0000313" key="7">
    <source>
        <dbReference type="Proteomes" id="UP000194837"/>
    </source>
</evidence>
<evidence type="ECO:0000256" key="3">
    <source>
        <dbReference type="ARBA" id="ARBA00023163"/>
    </source>
</evidence>
<accession>A0A251Y8R8</accession>
<feature type="DNA-binding region" description="H-T-H motif" evidence="4">
    <location>
        <begin position="39"/>
        <end position="58"/>
    </location>
</feature>
<keyword evidence="1" id="KW-0805">Transcription regulation</keyword>
<feature type="domain" description="HTH tetR-type" evidence="5">
    <location>
        <begin position="16"/>
        <end position="76"/>
    </location>
</feature>
<name>A0A251Y8R8_9MICO</name>
<dbReference type="GO" id="GO:0003700">
    <property type="term" value="F:DNA-binding transcription factor activity"/>
    <property type="evidence" value="ECO:0007669"/>
    <property type="project" value="TreeGrafter"/>
</dbReference>
<dbReference type="EMBL" id="MDJW01000008">
    <property type="protein sequence ID" value="OUE20654.1"/>
    <property type="molecule type" value="Genomic_DNA"/>
</dbReference>
<dbReference type="PRINTS" id="PR00455">
    <property type="entry name" value="HTHTETR"/>
</dbReference>
<dbReference type="RefSeq" id="WP_086521237.1">
    <property type="nucleotide sequence ID" value="NZ_MDJW01000008.1"/>
</dbReference>